<dbReference type="InterPro" id="IPR057744">
    <property type="entry name" value="OTAase-like"/>
</dbReference>
<keyword evidence="4" id="KW-1185">Reference proteome</keyword>
<evidence type="ECO:0000313" key="3">
    <source>
        <dbReference type="EMBL" id="GAO46710.1"/>
    </source>
</evidence>
<dbReference type="InterPro" id="IPR011059">
    <property type="entry name" value="Metal-dep_hydrolase_composite"/>
</dbReference>
<dbReference type="Proteomes" id="UP000033140">
    <property type="component" value="Unassembled WGS sequence"/>
</dbReference>
<dbReference type="AlphaFoldDB" id="A0A0E9NBD1"/>
<name>A0A0E9NBD1_SAICN</name>
<dbReference type="Gene3D" id="2.30.40.10">
    <property type="entry name" value="Urease, subunit C, domain 1"/>
    <property type="match status" value="1"/>
</dbReference>
<evidence type="ECO:0000259" key="2">
    <source>
        <dbReference type="Pfam" id="PF01979"/>
    </source>
</evidence>
<dbReference type="GO" id="GO:0016810">
    <property type="term" value="F:hydrolase activity, acting on carbon-nitrogen (but not peptide) bonds"/>
    <property type="evidence" value="ECO:0007669"/>
    <property type="project" value="InterPro"/>
</dbReference>
<feature type="compositionally biased region" description="Polar residues" evidence="1">
    <location>
        <begin position="1"/>
        <end position="15"/>
    </location>
</feature>
<protein>
    <recommendedName>
        <fullName evidence="2">Amidohydrolase-related domain-containing protein</fullName>
    </recommendedName>
</protein>
<reference evidence="3 4" key="2">
    <citation type="journal article" date="2014" name="J. Gen. Appl. Microbiol.">
        <title>The early diverging ascomycetous budding yeast Saitoella complicata has three histone deacetylases belonging to the Clr6, Hos2, and Rpd3 lineages.</title>
        <authorList>
            <person name="Nishida H."/>
            <person name="Matsumoto T."/>
            <person name="Kondo S."/>
            <person name="Hamamoto M."/>
            <person name="Yoshikawa H."/>
        </authorList>
    </citation>
    <scope>NUCLEOTIDE SEQUENCE [LARGE SCALE GENOMIC DNA]</scope>
    <source>
        <strain evidence="3 4">NRRL Y-17804</strain>
    </source>
</reference>
<dbReference type="PANTHER" id="PTHR43135:SF3">
    <property type="entry name" value="ALPHA-D-RIBOSE 1-METHYLPHOSPHONATE 5-TRIPHOSPHATE DIPHOSPHATASE"/>
    <property type="match status" value="1"/>
</dbReference>
<dbReference type="EMBL" id="BACD03000005">
    <property type="protein sequence ID" value="GAO46710.1"/>
    <property type="molecule type" value="Genomic_DNA"/>
</dbReference>
<dbReference type="Pfam" id="PF01979">
    <property type="entry name" value="Amidohydro_1"/>
    <property type="match status" value="1"/>
</dbReference>
<dbReference type="CDD" id="cd01299">
    <property type="entry name" value="Met_dep_hydrolase_A"/>
    <property type="match status" value="1"/>
</dbReference>
<organism evidence="3 4">
    <name type="scientific">Saitoella complicata (strain BCRC 22490 / CBS 7301 / JCM 7358 / NBRC 10748 / NRRL Y-17804)</name>
    <dbReference type="NCBI Taxonomy" id="698492"/>
    <lineage>
        <taxon>Eukaryota</taxon>
        <taxon>Fungi</taxon>
        <taxon>Dikarya</taxon>
        <taxon>Ascomycota</taxon>
        <taxon>Taphrinomycotina</taxon>
        <taxon>Taphrinomycotina incertae sedis</taxon>
        <taxon>Saitoella</taxon>
    </lineage>
</organism>
<dbReference type="SUPFAM" id="SSF51556">
    <property type="entry name" value="Metallo-dependent hydrolases"/>
    <property type="match status" value="1"/>
</dbReference>
<dbReference type="Gene3D" id="3.20.20.140">
    <property type="entry name" value="Metal-dependent hydrolases"/>
    <property type="match status" value="1"/>
</dbReference>
<reference evidence="3 4" key="1">
    <citation type="journal article" date="2011" name="J. Gen. Appl. Microbiol.">
        <title>Draft genome sequencing of the enigmatic yeast Saitoella complicata.</title>
        <authorList>
            <person name="Nishida H."/>
            <person name="Hamamoto M."/>
            <person name="Sugiyama J."/>
        </authorList>
    </citation>
    <scope>NUCLEOTIDE SEQUENCE [LARGE SCALE GENOMIC DNA]</scope>
    <source>
        <strain evidence="3 4">NRRL Y-17804</strain>
    </source>
</reference>
<dbReference type="InterPro" id="IPR051781">
    <property type="entry name" value="Metallo-dep_Hydrolase"/>
</dbReference>
<dbReference type="PANTHER" id="PTHR43135">
    <property type="entry name" value="ALPHA-D-RIBOSE 1-METHYLPHOSPHONATE 5-TRIPHOSPHATE DIPHOSPHATASE"/>
    <property type="match status" value="1"/>
</dbReference>
<feature type="domain" description="Amidohydrolase-related" evidence="2">
    <location>
        <begin position="97"/>
        <end position="442"/>
    </location>
</feature>
<proteinExistence type="predicted"/>
<accession>A0A0E9NBD1</accession>
<gene>
    <name evidence="3" type="ORF">G7K_0933-t1</name>
</gene>
<evidence type="ECO:0000313" key="4">
    <source>
        <dbReference type="Proteomes" id="UP000033140"/>
    </source>
</evidence>
<sequence length="490" mass="52898">MAPNADSNGHTNGHHSNAPCIPAGHESLRPPLYHMEGTDTNSKILFRNVRIFDSTGADPYPGDVLIHGERIAAVGDIDISGHDITAAKVIEGNGRFLMSGLCDAHTHLTWNNTGNLDALGDTPVEEHTLFAMRSARTYLDYGYTMCFGAASAKQRIDVVIRNAVNAGDIAGPRYLANGQEMAPPGGELIPSITAYASGPEEMRRVVKRHIETGCNQIKLSMSGEEITERLSADDTTFSDDEVKACVETAHAAGLRVCGHARSAESVIQCVTYGVDVIYHASYIDSEGMDMLEKAKDKHWVAPGINWIVGTLNDAAAFGYTPQKAEQVGYKRELEAACKGMQEMRRRGIRVLPGGDYGFAWTPHGTYARDLDHMVRLFGYTPKEALIIATAGGGDMFMHPNDLGKIQPGFLADLILVDGNPLEDIKCLQDLEKIQVVMINGRIHREGSGAKESAEVPPVAGDDGNVHVIVPDLDLGKMTLGEGSPQTISAH</sequence>
<dbReference type="InterPro" id="IPR006680">
    <property type="entry name" value="Amidohydro-rel"/>
</dbReference>
<evidence type="ECO:0000256" key="1">
    <source>
        <dbReference type="SAM" id="MobiDB-lite"/>
    </source>
</evidence>
<feature type="region of interest" description="Disordered" evidence="1">
    <location>
        <begin position="1"/>
        <end position="23"/>
    </location>
</feature>
<reference evidence="3 4" key="3">
    <citation type="journal article" date="2015" name="Genome Announc.">
        <title>Draft Genome Sequence of the Archiascomycetous Yeast Saitoella complicata.</title>
        <authorList>
            <person name="Yamauchi K."/>
            <person name="Kondo S."/>
            <person name="Hamamoto M."/>
            <person name="Takahashi Y."/>
            <person name="Ogura Y."/>
            <person name="Hayashi T."/>
            <person name="Nishida H."/>
        </authorList>
    </citation>
    <scope>NUCLEOTIDE SEQUENCE [LARGE SCALE GENOMIC DNA]</scope>
    <source>
        <strain evidence="3 4">NRRL Y-17804</strain>
    </source>
</reference>
<comment type="caution">
    <text evidence="3">The sequence shown here is derived from an EMBL/GenBank/DDBJ whole genome shotgun (WGS) entry which is preliminary data.</text>
</comment>
<dbReference type="STRING" id="698492.A0A0E9NBD1"/>
<dbReference type="OMA" id="AHNRGKR"/>
<dbReference type="SUPFAM" id="SSF51338">
    <property type="entry name" value="Composite domain of metallo-dependent hydrolases"/>
    <property type="match status" value="1"/>
</dbReference>
<dbReference type="InterPro" id="IPR032466">
    <property type="entry name" value="Metal_Hydrolase"/>
</dbReference>